<dbReference type="RefSeq" id="WP_253876120.1">
    <property type="nucleotide sequence ID" value="NZ_BAABHM010000010.1"/>
</dbReference>
<comment type="caution">
    <text evidence="11">The sequence shown here is derived from an EMBL/GenBank/DDBJ whole genome shotgun (WGS) entry which is preliminary data.</text>
</comment>
<feature type="signal peptide" evidence="5">
    <location>
        <begin position="1"/>
        <end position="30"/>
    </location>
</feature>
<dbReference type="Gene3D" id="2.60.120.560">
    <property type="entry name" value="Exo-inulinase, domain 1"/>
    <property type="match status" value="1"/>
</dbReference>
<dbReference type="InterPro" id="IPR012341">
    <property type="entry name" value="6hp_glycosidase-like_sf"/>
</dbReference>
<dbReference type="InterPro" id="IPR008902">
    <property type="entry name" value="Rhamnosid_concanavalin"/>
</dbReference>
<dbReference type="InterPro" id="IPR013783">
    <property type="entry name" value="Ig-like_fold"/>
</dbReference>
<dbReference type="Gene3D" id="2.60.120.260">
    <property type="entry name" value="Galactose-binding domain-like"/>
    <property type="match status" value="2"/>
</dbReference>
<evidence type="ECO:0000256" key="1">
    <source>
        <dbReference type="ARBA" id="ARBA00001445"/>
    </source>
</evidence>
<dbReference type="InterPro" id="IPR013737">
    <property type="entry name" value="Bac_rhamnosid_N"/>
</dbReference>
<dbReference type="Pfam" id="PF17389">
    <property type="entry name" value="Bac_rhamnosid6H"/>
    <property type="match status" value="1"/>
</dbReference>
<keyword evidence="3" id="KW-0378">Hydrolase</keyword>
<feature type="domain" description="Alpha-L-rhamnosidase six-hairpin glycosidase" evidence="9">
    <location>
        <begin position="642"/>
        <end position="978"/>
    </location>
</feature>
<dbReference type="Pfam" id="PF25788">
    <property type="entry name" value="Ig_Rha78A_N"/>
    <property type="match status" value="1"/>
</dbReference>
<dbReference type="PANTHER" id="PTHR33307">
    <property type="entry name" value="ALPHA-RHAMNOSIDASE (EUROFUNG)"/>
    <property type="match status" value="1"/>
</dbReference>
<keyword evidence="12" id="KW-1185">Reference proteome</keyword>
<proteinExistence type="predicted"/>
<feature type="domain" description="Bacterial alpha-L-rhamnosidase N-terminal" evidence="7">
    <location>
        <begin position="359"/>
        <end position="527"/>
    </location>
</feature>
<dbReference type="EMBL" id="BAABHM010000010">
    <property type="protein sequence ID" value="GAA4698165.1"/>
    <property type="molecule type" value="Genomic_DNA"/>
</dbReference>
<evidence type="ECO:0000313" key="11">
    <source>
        <dbReference type="EMBL" id="GAA4698165.1"/>
    </source>
</evidence>
<dbReference type="SUPFAM" id="SSF48208">
    <property type="entry name" value="Six-hairpin glycosidases"/>
    <property type="match status" value="1"/>
</dbReference>
<evidence type="ECO:0000256" key="5">
    <source>
        <dbReference type="SAM" id="SignalP"/>
    </source>
</evidence>
<dbReference type="Pfam" id="PF05592">
    <property type="entry name" value="Bac_rhamnosid"/>
    <property type="match status" value="1"/>
</dbReference>
<feature type="chain" id="PRO_5045674181" description="alpha-L-rhamnosidase" evidence="5">
    <location>
        <begin position="31"/>
        <end position="1558"/>
    </location>
</feature>
<dbReference type="InterPro" id="IPR008928">
    <property type="entry name" value="6-hairpin_glycosidase_sf"/>
</dbReference>
<dbReference type="InterPro" id="IPR035398">
    <property type="entry name" value="Bac_rhamnosid_C"/>
</dbReference>
<feature type="domain" description="Alpha-L-rhamnosidase C-terminal" evidence="10">
    <location>
        <begin position="981"/>
        <end position="1050"/>
    </location>
</feature>
<dbReference type="Pfam" id="PF08531">
    <property type="entry name" value="Bac_rhamnosid_N"/>
    <property type="match status" value="1"/>
</dbReference>
<accession>A0ABP8X2E5</accession>
<dbReference type="InterPro" id="IPR016007">
    <property type="entry name" value="Alpha_rhamnosid"/>
</dbReference>
<dbReference type="Pfam" id="PF10633">
    <property type="entry name" value="NPCBM_assoc"/>
    <property type="match status" value="1"/>
</dbReference>
<evidence type="ECO:0000259" key="6">
    <source>
        <dbReference type="Pfam" id="PF05592"/>
    </source>
</evidence>
<evidence type="ECO:0000259" key="10">
    <source>
        <dbReference type="Pfam" id="PF17390"/>
    </source>
</evidence>
<evidence type="ECO:0000259" key="7">
    <source>
        <dbReference type="Pfam" id="PF08531"/>
    </source>
</evidence>
<evidence type="ECO:0000256" key="3">
    <source>
        <dbReference type="ARBA" id="ARBA00022801"/>
    </source>
</evidence>
<dbReference type="Gene3D" id="2.60.420.10">
    <property type="entry name" value="Maltose phosphorylase, domain 3"/>
    <property type="match status" value="1"/>
</dbReference>
<feature type="compositionally biased region" description="Low complexity" evidence="4">
    <location>
        <begin position="34"/>
        <end position="45"/>
    </location>
</feature>
<keyword evidence="5" id="KW-0732">Signal</keyword>
<feature type="domain" description="Alpha-L-rhamnosidase concanavalin-like" evidence="6">
    <location>
        <begin position="539"/>
        <end position="636"/>
    </location>
</feature>
<name>A0ABP8X2E5_9MICO</name>
<sequence length="1558" mass="165336">MSLALRAPRPRSVRLFSPLVALALLVPLTAAPPAAGTSTAQQPAGPALTVTAPTVDRRTDPTGILPTDPLQFSWQLDADRDRRGVVQRAYQVRVWTGGTASGSALWDSGRVASDQSVDVPYDGPDLTAQREYTWSVRVWDDDGNASRWSSPAQFETALADADAWTGQWIGKDTSEVGAEWTDYTVTVTASNIEGALGIYVRGSDRANAYMWQLSETQHALRPHVKVNDGYAVLDAAPFSADLDLADRHEYTLEVVGDTLTTRVDGEVVDTRTDTTHAAAGLVGLRTSGGESALVHGVTVTTPDGDSLLDATFPGDEHELSDGRATPDGLAVSEGDEAWVEQSTDVQLLRTEFDLPDVPVTSARVYATARGLYELELGGNAVGDHQLAPGWTDYEDRIQYQTYDVTDLLRPGTNVLGAQLAKGWFAGRIAQAGSERYGTTPSLLAQLRVELADGTTRTVTTGEDWSVGDSPIRTSDLLDGEGFDARAAHDTDGWSSPGFDATGWEPADVIEAPAAELVPQQDQPVRVLEELGATALPSPSDGVHLYDLGQNMVGHVRARLTGAPGTTATLRFGEVLNPDGTLYTDNLRTAKVTDTYTFDESGTGVFEPTFTSHGFRFVEITGVSEAPAPADVVGVVVSTDTEESSELSTGSAMVDQLDSNIRWGRRGNFLSIPTDTPARDERLGWTGDINVFGETAAYTADSREFLRKWLRDLRDSQRADGAFPGFAPVIPGHSDGGMGTAGWGDAGVHVPWTLWRAYGDTDVVEENYEAMRRYVDYLHADSEDWIRDEGGYLDWVNLDDPTEAGVVSTAFMAKSTRELAEMARAIGRTADADTYDAAFAEIRAAYQREFVADDGTVTSDSQTSYVLTITHGLVPDELEEEVAAKFLASLERRDLHLSVGFLGVEGLLPALSQIGRDDVAFEMLQHEDYPSWGYEIANGATTVWERWNSILPDGSFHDPGMNSFNHYAYGAVGRWMYGTMAGVRSLEPGYRRTLVAPRIDERVGHVDYRLDTPYGAVESGWNTEGDRLEVTVTVPANTTAEIRVPAASRHAVLESGKPVARVRGIEFERMVDGAAAFSVGSGTYRFVVDEALGRLGDARQGLAELGDAVDDARAAGHLTRPQAARLGRLADGAARDTSRAWSAYLRDDDGAPAHVHAALADVGRLRTAIEGTLGDGLPEDVAESLLATTDAVATTLADAAGVLLGAHAALVVPDGTALPGSTVPVELSLANTGRQALLRPEAGLTLPDGWTATPVGQLPDRVEPGATAVQRLDVSLPAGLAAGRAELAGTVAYTYGDSTAELRVTGELDVVPAVVVASAATTPDAAGPGDTLTLTAAIENRSAVKQSRTVTVTVPEGWPAPEPAELTLAPGDAVDHEVEVRVPGSVTGGPTPIGVAVGAHDDESARATLDVRVPTPPAGVVDHADIGDAGSEAEHGLTASPGSGTNVEAGLTRRYTGVTGGSGYFELDLDVPAGEAFVLTVVETYDGPQRKTYGILADGTRVLSRDHRKTSGGAGAVTYRLEVEPSAATSDGVVRLRFADVPGDYDPSIADVWTSTPGA</sequence>
<dbReference type="Gene3D" id="1.50.10.10">
    <property type="match status" value="1"/>
</dbReference>
<dbReference type="InterPro" id="IPR035396">
    <property type="entry name" value="Bac_rhamnosid6H"/>
</dbReference>
<evidence type="ECO:0000313" key="12">
    <source>
        <dbReference type="Proteomes" id="UP001500843"/>
    </source>
</evidence>
<reference evidence="12" key="1">
    <citation type="journal article" date="2019" name="Int. J. Syst. Evol. Microbiol.">
        <title>The Global Catalogue of Microorganisms (GCM) 10K type strain sequencing project: providing services to taxonomists for standard genome sequencing and annotation.</title>
        <authorList>
            <consortium name="The Broad Institute Genomics Platform"/>
            <consortium name="The Broad Institute Genome Sequencing Center for Infectious Disease"/>
            <person name="Wu L."/>
            <person name="Ma J."/>
        </authorList>
    </citation>
    <scope>NUCLEOTIDE SEQUENCE [LARGE SCALE GENOMIC DNA]</scope>
    <source>
        <strain evidence="12">JCM 17975</strain>
    </source>
</reference>
<evidence type="ECO:0000259" key="9">
    <source>
        <dbReference type="Pfam" id="PF17389"/>
    </source>
</evidence>
<evidence type="ECO:0000256" key="2">
    <source>
        <dbReference type="ARBA" id="ARBA00012652"/>
    </source>
</evidence>
<protein>
    <recommendedName>
        <fullName evidence="2">alpha-L-rhamnosidase</fullName>
        <ecNumber evidence="2">3.2.1.40</ecNumber>
    </recommendedName>
</protein>
<dbReference type="EC" id="3.2.1.40" evidence="2"/>
<dbReference type="Pfam" id="PF17390">
    <property type="entry name" value="Bac_rhamnosid_C"/>
    <property type="match status" value="1"/>
</dbReference>
<feature type="region of interest" description="Disordered" evidence="4">
    <location>
        <begin position="34"/>
        <end position="59"/>
    </location>
</feature>
<comment type="catalytic activity">
    <reaction evidence="1">
        <text>Hydrolysis of terminal non-reducing alpha-L-rhamnose residues in alpha-L-rhamnosides.</text>
        <dbReference type="EC" id="3.2.1.40"/>
    </reaction>
</comment>
<dbReference type="InterPro" id="IPR018905">
    <property type="entry name" value="A-galactase_NEW3"/>
</dbReference>
<dbReference type="Proteomes" id="UP001500843">
    <property type="component" value="Unassembled WGS sequence"/>
</dbReference>
<feature type="domain" description="Alpha-galactosidase NEW3" evidence="8">
    <location>
        <begin position="1218"/>
        <end position="1292"/>
    </location>
</feature>
<evidence type="ECO:0000256" key="4">
    <source>
        <dbReference type="SAM" id="MobiDB-lite"/>
    </source>
</evidence>
<evidence type="ECO:0000259" key="8">
    <source>
        <dbReference type="Pfam" id="PF10633"/>
    </source>
</evidence>
<dbReference type="PANTHER" id="PTHR33307:SF6">
    <property type="entry name" value="ALPHA-RHAMNOSIDASE (EUROFUNG)-RELATED"/>
    <property type="match status" value="1"/>
</dbReference>
<gene>
    <name evidence="11" type="ORF">GCM10023198_18150</name>
</gene>
<dbReference type="Gene3D" id="2.60.40.10">
    <property type="entry name" value="Immunoglobulins"/>
    <property type="match status" value="3"/>
</dbReference>
<organism evidence="11 12">
    <name type="scientific">Promicromonospora umidemergens</name>
    <dbReference type="NCBI Taxonomy" id="629679"/>
    <lineage>
        <taxon>Bacteria</taxon>
        <taxon>Bacillati</taxon>
        <taxon>Actinomycetota</taxon>
        <taxon>Actinomycetes</taxon>
        <taxon>Micrococcales</taxon>
        <taxon>Promicromonosporaceae</taxon>
        <taxon>Promicromonospora</taxon>
    </lineage>
</organism>